<sequence length="540" mass="62460">MRRFLSFLLPVLLLTACGHTPPQDKVLLAKADSLMGTNPPVALMALRQIRNVRQLSSPDHAWYALLMSRALDKCNIHVQSDSLIRIATHYYGEDNPVCAGYAWFYMARVDEHRGNAEGRATSLLKAQQYALQSRDYALRGLIYGDKAREFQEQWQLDSSLFYFHQAYYSFKQGISRRNEVVNLLSIGYTHYLKREFDSALVYYQYAGKQAVFLQDTLVRSSINRETGLTFFYKKNYSQALHYFRLASEVSDAFDYSKWFDIAMTYLQINEPDSARFYLLKCKDPHEMAPDYYRLWEILYEKKGNLPLALHYANKVSIAKDSLNRLALKESFAGLEKKYNYQRMVAENSKLAAANQQKMNLLLMVLVALLFILSFFLLFYLNRKKKELAQQQVIINHQKERTQLMEKQQHLQNVLQHKIDTFRQNVLAGLQLPEQQTEDACVPGLNQPQLEEVLSNIEACYNDIGVKLQTRFPILTQHEIHILMLIQVHFTSSQIAGVLGTSENAINVTRSTIRKKLNLSNKINLVTFLSHVCTDQGEEKV</sequence>
<dbReference type="Gene3D" id="1.10.10.10">
    <property type="entry name" value="Winged helix-like DNA-binding domain superfamily/Winged helix DNA-binding domain"/>
    <property type="match status" value="1"/>
</dbReference>
<name>A0A7W5H3G2_9PORP</name>
<organism evidence="3 4">
    <name type="scientific">Microbacter margulisiae</name>
    <dbReference type="NCBI Taxonomy" id="1350067"/>
    <lineage>
        <taxon>Bacteria</taxon>
        <taxon>Pseudomonadati</taxon>
        <taxon>Bacteroidota</taxon>
        <taxon>Bacteroidia</taxon>
        <taxon>Bacteroidales</taxon>
        <taxon>Porphyromonadaceae</taxon>
        <taxon>Microbacter</taxon>
    </lineage>
</organism>
<dbReference type="Gene3D" id="1.25.40.10">
    <property type="entry name" value="Tetratricopeptide repeat domain"/>
    <property type="match status" value="1"/>
</dbReference>
<evidence type="ECO:0000256" key="1">
    <source>
        <dbReference type="SAM" id="Phobius"/>
    </source>
</evidence>
<dbReference type="SUPFAM" id="SSF48452">
    <property type="entry name" value="TPR-like"/>
    <property type="match status" value="1"/>
</dbReference>
<keyword evidence="1" id="KW-0472">Membrane</keyword>
<feature type="domain" description="HTH luxR-type" evidence="2">
    <location>
        <begin position="471"/>
        <end position="528"/>
    </location>
</feature>
<protein>
    <submittedName>
        <fullName evidence="3">DNA-binding CsgD family transcriptional regulator</fullName>
    </submittedName>
</protein>
<accession>A0A7W5H3G2</accession>
<dbReference type="AlphaFoldDB" id="A0A7W5H3G2"/>
<keyword evidence="4" id="KW-1185">Reference proteome</keyword>
<gene>
    <name evidence="3" type="ORF">FHX64_002555</name>
</gene>
<dbReference type="RefSeq" id="WP_183414110.1">
    <property type="nucleotide sequence ID" value="NZ_JACHYB010000002.1"/>
</dbReference>
<evidence type="ECO:0000259" key="2">
    <source>
        <dbReference type="SMART" id="SM00421"/>
    </source>
</evidence>
<dbReference type="SUPFAM" id="SSF46894">
    <property type="entry name" value="C-terminal effector domain of the bipartite response regulators"/>
    <property type="match status" value="1"/>
</dbReference>
<dbReference type="Proteomes" id="UP000544222">
    <property type="component" value="Unassembled WGS sequence"/>
</dbReference>
<evidence type="ECO:0000313" key="4">
    <source>
        <dbReference type="Proteomes" id="UP000544222"/>
    </source>
</evidence>
<dbReference type="Pfam" id="PF00196">
    <property type="entry name" value="GerE"/>
    <property type="match status" value="1"/>
</dbReference>
<dbReference type="InterPro" id="IPR016032">
    <property type="entry name" value="Sig_transdc_resp-reg_C-effctor"/>
</dbReference>
<comment type="caution">
    <text evidence="3">The sequence shown here is derived from an EMBL/GenBank/DDBJ whole genome shotgun (WGS) entry which is preliminary data.</text>
</comment>
<evidence type="ECO:0000313" key="3">
    <source>
        <dbReference type="EMBL" id="MBB3188357.1"/>
    </source>
</evidence>
<keyword evidence="1" id="KW-1133">Transmembrane helix</keyword>
<dbReference type="GO" id="GO:0003677">
    <property type="term" value="F:DNA binding"/>
    <property type="evidence" value="ECO:0007669"/>
    <property type="project" value="UniProtKB-KW"/>
</dbReference>
<keyword evidence="1" id="KW-0812">Transmembrane</keyword>
<dbReference type="InterPro" id="IPR011990">
    <property type="entry name" value="TPR-like_helical_dom_sf"/>
</dbReference>
<feature type="transmembrane region" description="Helical" evidence="1">
    <location>
        <begin position="360"/>
        <end position="380"/>
    </location>
</feature>
<dbReference type="SMART" id="SM00421">
    <property type="entry name" value="HTH_LUXR"/>
    <property type="match status" value="1"/>
</dbReference>
<dbReference type="InterPro" id="IPR036388">
    <property type="entry name" value="WH-like_DNA-bd_sf"/>
</dbReference>
<dbReference type="InterPro" id="IPR000792">
    <property type="entry name" value="Tscrpt_reg_LuxR_C"/>
</dbReference>
<dbReference type="GO" id="GO:0006355">
    <property type="term" value="P:regulation of DNA-templated transcription"/>
    <property type="evidence" value="ECO:0007669"/>
    <property type="project" value="InterPro"/>
</dbReference>
<proteinExistence type="predicted"/>
<keyword evidence="3" id="KW-0238">DNA-binding</keyword>
<dbReference type="EMBL" id="JACHYB010000002">
    <property type="protein sequence ID" value="MBB3188357.1"/>
    <property type="molecule type" value="Genomic_DNA"/>
</dbReference>
<dbReference type="PROSITE" id="PS51257">
    <property type="entry name" value="PROKAR_LIPOPROTEIN"/>
    <property type="match status" value="1"/>
</dbReference>
<reference evidence="3 4" key="1">
    <citation type="submission" date="2020-08" db="EMBL/GenBank/DDBJ databases">
        <title>Genomic Encyclopedia of Type Strains, Phase IV (KMG-IV): sequencing the most valuable type-strain genomes for metagenomic binning, comparative biology and taxonomic classification.</title>
        <authorList>
            <person name="Goeker M."/>
        </authorList>
    </citation>
    <scope>NUCLEOTIDE SEQUENCE [LARGE SCALE GENOMIC DNA]</scope>
    <source>
        <strain evidence="3 4">DSM 27471</strain>
    </source>
</reference>